<gene>
    <name evidence="2" type="ORF">NCTC12195_02239</name>
</gene>
<name>A0A380FGB5_STAGA</name>
<evidence type="ECO:0000313" key="2">
    <source>
        <dbReference type="EMBL" id="SUM32790.1"/>
    </source>
</evidence>
<dbReference type="Pfam" id="PF08279">
    <property type="entry name" value="HTH_11"/>
    <property type="match status" value="1"/>
</dbReference>
<reference evidence="2 3" key="1">
    <citation type="submission" date="2018-06" db="EMBL/GenBank/DDBJ databases">
        <authorList>
            <consortium name="Pathogen Informatics"/>
            <person name="Doyle S."/>
        </authorList>
    </citation>
    <scope>NUCLEOTIDE SEQUENCE [LARGE SCALE GENOMIC DNA]</scope>
    <source>
        <strain evidence="2 3">NCTC12195</strain>
    </source>
</reference>
<dbReference type="InterPro" id="IPR036390">
    <property type="entry name" value="WH_DNA-bd_sf"/>
</dbReference>
<accession>A0A380FGB5</accession>
<dbReference type="SUPFAM" id="SSF46785">
    <property type="entry name" value="Winged helix' DNA-binding domain"/>
    <property type="match status" value="1"/>
</dbReference>
<protein>
    <submittedName>
        <fullName evidence="2">Putative DNA binding protein</fullName>
    </submittedName>
</protein>
<feature type="domain" description="Helix-turn-helix type 11" evidence="1">
    <location>
        <begin position="6"/>
        <end position="45"/>
    </location>
</feature>
<dbReference type="InterPro" id="IPR013196">
    <property type="entry name" value="HTH_11"/>
</dbReference>
<evidence type="ECO:0000259" key="1">
    <source>
        <dbReference type="Pfam" id="PF08279"/>
    </source>
</evidence>
<dbReference type="AlphaFoldDB" id="A0A380FGB5"/>
<dbReference type="STRING" id="1293.SH09_06635"/>
<organism evidence="2 3">
    <name type="scientific">Staphylococcus gallinarum</name>
    <dbReference type="NCBI Taxonomy" id="1293"/>
    <lineage>
        <taxon>Bacteria</taxon>
        <taxon>Bacillati</taxon>
        <taxon>Bacillota</taxon>
        <taxon>Bacilli</taxon>
        <taxon>Bacillales</taxon>
        <taxon>Staphylococcaceae</taxon>
        <taxon>Staphylococcus</taxon>
    </lineage>
</organism>
<proteinExistence type="predicted"/>
<evidence type="ECO:0000313" key="3">
    <source>
        <dbReference type="Proteomes" id="UP000255277"/>
    </source>
</evidence>
<sequence length="127" mass="15032">MEKPERLLYIYTRFLNGKTLNKEALAEALNVNLRTIQRDISDLNHFIYEDAEWQGLGGTIIYDKNIEQHRLKIDKYKFESNRLLNLVFRMKTLTPIIHEDTYNLIRGLNANINMAEKMLSNKLFKSI</sequence>
<dbReference type="InterPro" id="IPR036388">
    <property type="entry name" value="WH-like_DNA-bd_sf"/>
</dbReference>
<dbReference type="EMBL" id="UHDK01000001">
    <property type="protein sequence ID" value="SUM32790.1"/>
    <property type="molecule type" value="Genomic_DNA"/>
</dbReference>
<dbReference type="Proteomes" id="UP000255277">
    <property type="component" value="Unassembled WGS sequence"/>
</dbReference>
<dbReference type="Gene3D" id="1.10.10.10">
    <property type="entry name" value="Winged helix-like DNA-binding domain superfamily/Winged helix DNA-binding domain"/>
    <property type="match status" value="1"/>
</dbReference>